<proteinExistence type="predicted"/>
<name>A0A9P6I575_9PEZI</name>
<feature type="region of interest" description="Disordered" evidence="1">
    <location>
        <begin position="1"/>
        <end position="51"/>
    </location>
</feature>
<feature type="region of interest" description="Disordered" evidence="1">
    <location>
        <begin position="123"/>
        <end position="150"/>
    </location>
</feature>
<accession>A0A9P6I575</accession>
<dbReference type="AlphaFoldDB" id="A0A9P6I575"/>
<dbReference type="OrthoDB" id="5232891at2759"/>
<feature type="compositionally biased region" description="Basic residues" evidence="1">
    <location>
        <begin position="24"/>
        <end position="34"/>
    </location>
</feature>
<gene>
    <name evidence="2" type="ORF">CkaCkLH20_06466</name>
</gene>
<feature type="compositionally biased region" description="Low complexity" evidence="1">
    <location>
        <begin position="128"/>
        <end position="144"/>
    </location>
</feature>
<protein>
    <recommendedName>
        <fullName evidence="4">Mating-type switching protein swi10</fullName>
    </recommendedName>
</protein>
<dbReference type="Proteomes" id="UP000781932">
    <property type="component" value="Unassembled WGS sequence"/>
</dbReference>
<comment type="caution">
    <text evidence="2">The sequence shown here is derived from an EMBL/GenBank/DDBJ whole genome shotgun (WGS) entry which is preliminary data.</text>
</comment>
<evidence type="ECO:0000313" key="3">
    <source>
        <dbReference type="Proteomes" id="UP000781932"/>
    </source>
</evidence>
<dbReference type="GeneID" id="62162257"/>
<reference evidence="2" key="1">
    <citation type="submission" date="2020-03" db="EMBL/GenBank/DDBJ databases">
        <authorList>
            <person name="He L."/>
        </authorList>
    </citation>
    <scope>NUCLEOTIDE SEQUENCE</scope>
    <source>
        <strain evidence="2">CkLH20</strain>
    </source>
</reference>
<evidence type="ECO:0008006" key="4">
    <source>
        <dbReference type="Google" id="ProtNLM"/>
    </source>
</evidence>
<evidence type="ECO:0000256" key="1">
    <source>
        <dbReference type="SAM" id="MobiDB-lite"/>
    </source>
</evidence>
<keyword evidence="3" id="KW-1185">Reference proteome</keyword>
<organism evidence="2 3">
    <name type="scientific">Colletotrichum karsti</name>
    <dbReference type="NCBI Taxonomy" id="1095194"/>
    <lineage>
        <taxon>Eukaryota</taxon>
        <taxon>Fungi</taxon>
        <taxon>Dikarya</taxon>
        <taxon>Ascomycota</taxon>
        <taxon>Pezizomycotina</taxon>
        <taxon>Sordariomycetes</taxon>
        <taxon>Hypocreomycetidae</taxon>
        <taxon>Glomerellales</taxon>
        <taxon>Glomerellaceae</taxon>
        <taxon>Colletotrichum</taxon>
        <taxon>Colletotrichum boninense species complex</taxon>
    </lineage>
</organism>
<reference evidence="2" key="2">
    <citation type="submission" date="2020-11" db="EMBL/GenBank/DDBJ databases">
        <title>Whole genome sequencing of Colletotrichum sp.</title>
        <authorList>
            <person name="Li H."/>
        </authorList>
    </citation>
    <scope>NUCLEOTIDE SEQUENCE</scope>
    <source>
        <strain evidence="2">CkLH20</strain>
    </source>
</reference>
<sequence>MPHSRGPSVASQATADKQSEQPRLRKRLQKKFPSLRRPAPIDSSASNKLSSAVGLVAQQAGTVGQPSLRLSPDLSDAKWHEYLSTSGTEQDSAEQPRVSFDVPVSQAVPELIPEFSHLAVNTSKPRPSLDSYLSSPTSSISTRSSMRRRAKTPVYTIGQLEGTPCVKEPVTVDRSSVDLIAKQYQALIESQDGSSICTDTRPDSLPSRPSSYTRSSLARSQYSAGELRADLQPDVYEPPPRSRRRASAHSPTSDDGTLVSFDEEAIYFKPLSFSPEPPSPPPRSRARVQRNTESHASDHNLSLQICTDLLTKELSTAMLDRQLGSGEDISSLQIWVMIEAYERLRDQVREKEGLQNMEPVFDNWLAALYSLHDKLTNDANSHQSHYEGGGPELTTLN</sequence>
<feature type="compositionally biased region" description="Polar residues" evidence="1">
    <location>
        <begin position="207"/>
        <end position="223"/>
    </location>
</feature>
<dbReference type="RefSeq" id="XP_038745481.1">
    <property type="nucleotide sequence ID" value="XM_038889183.1"/>
</dbReference>
<dbReference type="EMBL" id="JAATWM020000019">
    <property type="protein sequence ID" value="KAF9876020.1"/>
    <property type="molecule type" value="Genomic_DNA"/>
</dbReference>
<feature type="region of interest" description="Disordered" evidence="1">
    <location>
        <begin position="192"/>
        <end position="299"/>
    </location>
</feature>
<evidence type="ECO:0000313" key="2">
    <source>
        <dbReference type="EMBL" id="KAF9876020.1"/>
    </source>
</evidence>